<evidence type="ECO:0000259" key="2">
    <source>
        <dbReference type="Pfam" id="PF03914"/>
    </source>
</evidence>
<protein>
    <recommendedName>
        <fullName evidence="2">CCAAT-binding factor domain-containing protein</fullName>
    </recommendedName>
</protein>
<comment type="caution">
    <text evidence="3">The sequence shown here is derived from an EMBL/GenBank/DDBJ whole genome shotgun (WGS) entry which is preliminary data.</text>
</comment>
<organism evidence="3 4">
    <name type="scientific">Prorocentrum cordatum</name>
    <dbReference type="NCBI Taxonomy" id="2364126"/>
    <lineage>
        <taxon>Eukaryota</taxon>
        <taxon>Sar</taxon>
        <taxon>Alveolata</taxon>
        <taxon>Dinophyceae</taxon>
        <taxon>Prorocentrales</taxon>
        <taxon>Prorocentraceae</taxon>
        <taxon>Prorocentrum</taxon>
    </lineage>
</organism>
<dbReference type="InterPro" id="IPR027193">
    <property type="entry name" value="Noc4"/>
</dbReference>
<comment type="similarity">
    <text evidence="1">Belongs to the CBF/MAK21 family.</text>
</comment>
<proteinExistence type="inferred from homology"/>
<dbReference type="EMBL" id="CAUYUJ010020911">
    <property type="protein sequence ID" value="CAK0901322.1"/>
    <property type="molecule type" value="Genomic_DNA"/>
</dbReference>
<dbReference type="Pfam" id="PF03914">
    <property type="entry name" value="CBF"/>
    <property type="match status" value="1"/>
</dbReference>
<name>A0ABN9XN58_9DINO</name>
<dbReference type="PANTHER" id="PTHR12455:SF0">
    <property type="entry name" value="NUCLEOLAR COMPLEX PROTEIN 4 HOMOLOG"/>
    <property type="match status" value="1"/>
</dbReference>
<gene>
    <name evidence="3" type="ORF">PCOR1329_LOCUS78308</name>
</gene>
<evidence type="ECO:0000256" key="1">
    <source>
        <dbReference type="ARBA" id="ARBA00007797"/>
    </source>
</evidence>
<evidence type="ECO:0000313" key="4">
    <source>
        <dbReference type="Proteomes" id="UP001189429"/>
    </source>
</evidence>
<accession>A0ABN9XN58</accession>
<feature type="domain" description="CCAAT-binding factor" evidence="2">
    <location>
        <begin position="175"/>
        <end position="341"/>
    </location>
</feature>
<dbReference type="InterPro" id="IPR005612">
    <property type="entry name" value="CCAAT-binding_factor"/>
</dbReference>
<evidence type="ECO:0000313" key="3">
    <source>
        <dbReference type="EMBL" id="CAK0901322.1"/>
    </source>
</evidence>
<sequence length="425" mass="47107">MQAALTYRVEAAGWRAPTWEKERLHQPFLAASKADALFSALRSDPAAGNRQDSMRDRGRTPAELFARLFALLGEAPEPAPPADGGNGALGLAAEEEETECRVLIPTGRPVGFFLREYPRLFQDAWLRLLALPAPLEQCKPLFQFLPSHVMPFLSKPLMLADFYLRAFSGASAEVSVLSLSGLLLLLTKYGLGDPDTLSASASEFYAKLYDLVRPETLRLRRRARFQRLLAASLSSGLLPARFAAAFAKRCMRTAVLCQDSGSVMWLLSVAYTLIQRHHSHCEFLIHRRPEKAGGEEAPSTLQEDPFDAGAELPAAVESVAGSSLWELQLLRRHHSPAVATLTKLFLKPFFRPTAKKLDLELMLEQSTARLYMQALKAGERQASRWKFRGETCPLAFKVQDDEEANRVAGWASALSTEQRRIGAGK</sequence>
<dbReference type="PANTHER" id="PTHR12455">
    <property type="entry name" value="NUCLEOLAR COMPLEX PROTEIN 4"/>
    <property type="match status" value="1"/>
</dbReference>
<dbReference type="Proteomes" id="UP001189429">
    <property type="component" value="Unassembled WGS sequence"/>
</dbReference>
<keyword evidence="4" id="KW-1185">Reference proteome</keyword>
<reference evidence="3" key="1">
    <citation type="submission" date="2023-10" db="EMBL/GenBank/DDBJ databases">
        <authorList>
            <person name="Chen Y."/>
            <person name="Shah S."/>
            <person name="Dougan E. K."/>
            <person name="Thang M."/>
            <person name="Chan C."/>
        </authorList>
    </citation>
    <scope>NUCLEOTIDE SEQUENCE [LARGE SCALE GENOMIC DNA]</scope>
</reference>